<evidence type="ECO:0000313" key="2">
    <source>
        <dbReference type="EMBL" id="SNZ06330.1"/>
    </source>
</evidence>
<keyword evidence="1" id="KW-0648">Protein biosynthesis</keyword>
<accession>A0A285NA67</accession>
<dbReference type="NCBIfam" id="TIGR00135">
    <property type="entry name" value="gatC"/>
    <property type="match status" value="1"/>
</dbReference>
<evidence type="ECO:0000313" key="3">
    <source>
        <dbReference type="Proteomes" id="UP000219036"/>
    </source>
</evidence>
<dbReference type="InterPro" id="IPR036113">
    <property type="entry name" value="Asp/Glu-ADT_sf_sub_c"/>
</dbReference>
<dbReference type="PANTHER" id="PTHR15004:SF0">
    <property type="entry name" value="GLUTAMYL-TRNA(GLN) AMIDOTRANSFERASE SUBUNIT C, MITOCHONDRIAL"/>
    <property type="match status" value="1"/>
</dbReference>
<name>A0A285NA67_9AQUI</name>
<dbReference type="Proteomes" id="UP000219036">
    <property type="component" value="Unassembled WGS sequence"/>
</dbReference>
<dbReference type="GO" id="GO:0070681">
    <property type="term" value="P:glutaminyl-tRNAGln biosynthesis via transamidation"/>
    <property type="evidence" value="ECO:0007669"/>
    <property type="project" value="TreeGrafter"/>
</dbReference>
<comment type="catalytic activity">
    <reaction evidence="1">
        <text>L-aspartyl-tRNA(Asn) + L-glutamine + ATP + H2O = L-asparaginyl-tRNA(Asn) + L-glutamate + ADP + phosphate + 2 H(+)</text>
        <dbReference type="Rhea" id="RHEA:14513"/>
        <dbReference type="Rhea" id="RHEA-COMP:9674"/>
        <dbReference type="Rhea" id="RHEA-COMP:9677"/>
        <dbReference type="ChEBI" id="CHEBI:15377"/>
        <dbReference type="ChEBI" id="CHEBI:15378"/>
        <dbReference type="ChEBI" id="CHEBI:29985"/>
        <dbReference type="ChEBI" id="CHEBI:30616"/>
        <dbReference type="ChEBI" id="CHEBI:43474"/>
        <dbReference type="ChEBI" id="CHEBI:58359"/>
        <dbReference type="ChEBI" id="CHEBI:78515"/>
        <dbReference type="ChEBI" id="CHEBI:78516"/>
        <dbReference type="ChEBI" id="CHEBI:456216"/>
    </reaction>
</comment>
<keyword evidence="1" id="KW-0067">ATP-binding</keyword>
<dbReference type="Gene3D" id="1.10.20.60">
    <property type="entry name" value="Glu-tRNAGln amidotransferase C subunit, N-terminal domain"/>
    <property type="match status" value="1"/>
</dbReference>
<organism evidence="2 3">
    <name type="scientific">Persephonella hydrogeniphila</name>
    <dbReference type="NCBI Taxonomy" id="198703"/>
    <lineage>
        <taxon>Bacteria</taxon>
        <taxon>Pseudomonadati</taxon>
        <taxon>Aquificota</taxon>
        <taxon>Aquificia</taxon>
        <taxon>Aquificales</taxon>
        <taxon>Hydrogenothermaceae</taxon>
        <taxon>Persephonella</taxon>
    </lineage>
</organism>
<dbReference type="GO" id="GO:0050567">
    <property type="term" value="F:glutaminyl-tRNA synthase (glutamine-hydrolyzing) activity"/>
    <property type="evidence" value="ECO:0007669"/>
    <property type="project" value="UniProtKB-UniRule"/>
</dbReference>
<comment type="subunit">
    <text evidence="1">Heterotrimer of A, B and C subunits.</text>
</comment>
<dbReference type="Pfam" id="PF02686">
    <property type="entry name" value="GatC"/>
    <property type="match status" value="1"/>
</dbReference>
<sequence length="96" mass="10987">MIDKQTVIKVAELSKLKLTEEEIEMFSKQLSEILGFIEKLEELDTENILPFYELNQQETPMRDDIPQEGLTNEEALSNAPQSENGFFVVPRVVSAE</sequence>
<dbReference type="GO" id="GO:0006412">
    <property type="term" value="P:translation"/>
    <property type="evidence" value="ECO:0007669"/>
    <property type="project" value="UniProtKB-UniRule"/>
</dbReference>
<dbReference type="GO" id="GO:0006450">
    <property type="term" value="P:regulation of translational fidelity"/>
    <property type="evidence" value="ECO:0007669"/>
    <property type="project" value="InterPro"/>
</dbReference>
<dbReference type="AlphaFoldDB" id="A0A285NA67"/>
<keyword evidence="1" id="KW-0547">Nucleotide-binding</keyword>
<dbReference type="EC" id="6.3.5.-" evidence="1"/>
<dbReference type="HAMAP" id="MF_00122">
    <property type="entry name" value="GatC"/>
    <property type="match status" value="1"/>
</dbReference>
<keyword evidence="2" id="KW-0808">Transferase</keyword>
<comment type="function">
    <text evidence="1">Allows the formation of correctly charged Asn-tRNA(Asn) or Gln-tRNA(Gln) through the transamidation of misacylated Asp-tRNA(Asn) or Glu-tRNA(Gln) in organisms which lack either or both of asparaginyl-tRNA or glutaminyl-tRNA synthetases. The reaction takes place in the presence of glutamine and ATP through an activated phospho-Asp-tRNA(Asn) or phospho-Glu-tRNA(Gln).</text>
</comment>
<keyword evidence="3" id="KW-1185">Reference proteome</keyword>
<dbReference type="OrthoDB" id="9813938at2"/>
<dbReference type="EMBL" id="OBEI01000002">
    <property type="protein sequence ID" value="SNZ06330.1"/>
    <property type="molecule type" value="Genomic_DNA"/>
</dbReference>
<dbReference type="InterPro" id="IPR003837">
    <property type="entry name" value="GatC"/>
</dbReference>
<dbReference type="SUPFAM" id="SSF141000">
    <property type="entry name" value="Glu-tRNAGln amidotransferase C subunit"/>
    <property type="match status" value="1"/>
</dbReference>
<gene>
    <name evidence="1" type="primary">gatC</name>
    <name evidence="2" type="ORF">SAMN06265182_0640</name>
</gene>
<protein>
    <recommendedName>
        <fullName evidence="1">Aspartyl/glutamyl-tRNA(Asn/Gln) amidotransferase subunit C</fullName>
        <shortName evidence="1">Asp/Glu-ADT subunit C</shortName>
        <ecNumber evidence="1">6.3.5.-</ecNumber>
    </recommendedName>
</protein>
<dbReference type="GO" id="GO:0016740">
    <property type="term" value="F:transferase activity"/>
    <property type="evidence" value="ECO:0007669"/>
    <property type="project" value="UniProtKB-KW"/>
</dbReference>
<comment type="catalytic activity">
    <reaction evidence="1">
        <text>L-glutamyl-tRNA(Gln) + L-glutamine + ATP + H2O = L-glutaminyl-tRNA(Gln) + L-glutamate + ADP + phosphate + H(+)</text>
        <dbReference type="Rhea" id="RHEA:17521"/>
        <dbReference type="Rhea" id="RHEA-COMP:9681"/>
        <dbReference type="Rhea" id="RHEA-COMP:9684"/>
        <dbReference type="ChEBI" id="CHEBI:15377"/>
        <dbReference type="ChEBI" id="CHEBI:15378"/>
        <dbReference type="ChEBI" id="CHEBI:29985"/>
        <dbReference type="ChEBI" id="CHEBI:30616"/>
        <dbReference type="ChEBI" id="CHEBI:43474"/>
        <dbReference type="ChEBI" id="CHEBI:58359"/>
        <dbReference type="ChEBI" id="CHEBI:78520"/>
        <dbReference type="ChEBI" id="CHEBI:78521"/>
        <dbReference type="ChEBI" id="CHEBI:456216"/>
    </reaction>
</comment>
<dbReference type="GO" id="GO:0050566">
    <property type="term" value="F:asparaginyl-tRNA synthase (glutamine-hydrolyzing) activity"/>
    <property type="evidence" value="ECO:0007669"/>
    <property type="project" value="RHEA"/>
</dbReference>
<dbReference type="PANTHER" id="PTHR15004">
    <property type="entry name" value="GLUTAMYL-TRNA(GLN) AMIDOTRANSFERASE SUBUNIT C, MITOCHONDRIAL"/>
    <property type="match status" value="1"/>
</dbReference>
<proteinExistence type="inferred from homology"/>
<evidence type="ECO:0000256" key="1">
    <source>
        <dbReference type="HAMAP-Rule" id="MF_00122"/>
    </source>
</evidence>
<comment type="similarity">
    <text evidence="1">Belongs to the GatC family.</text>
</comment>
<reference evidence="3" key="1">
    <citation type="submission" date="2017-09" db="EMBL/GenBank/DDBJ databases">
        <authorList>
            <person name="Varghese N."/>
            <person name="Submissions S."/>
        </authorList>
    </citation>
    <scope>NUCLEOTIDE SEQUENCE [LARGE SCALE GENOMIC DNA]</scope>
    <source>
        <strain evidence="3">DSM 15103</strain>
    </source>
</reference>
<keyword evidence="1" id="KW-0436">Ligase</keyword>
<dbReference type="RefSeq" id="WP_096999827.1">
    <property type="nucleotide sequence ID" value="NZ_OBEI01000002.1"/>
</dbReference>
<dbReference type="GO" id="GO:0005524">
    <property type="term" value="F:ATP binding"/>
    <property type="evidence" value="ECO:0007669"/>
    <property type="project" value="UniProtKB-KW"/>
</dbReference>